<protein>
    <recommendedName>
        <fullName evidence="4">Bowman-Birk serine protease inhibitors family domain-containing protein</fullName>
    </recommendedName>
</protein>
<sequence length="130" mass="14343">MRGACCNGVVYFLTTTLLCLMLFASQVQCRRPKLLGDGSLSVTSGIASTAVESTASDESKVTLVFCIWRECDPHRWTCFCCANTPESPCYPTRDECRKHCPLCNPKCPSPSLQSAMEGRQSYEIMNSTIV</sequence>
<evidence type="ECO:0008006" key="4">
    <source>
        <dbReference type="Google" id="ProtNLM"/>
    </source>
</evidence>
<proteinExistence type="predicted"/>
<dbReference type="AlphaFoldDB" id="A0ABC8ZCN4"/>
<reference evidence="2 3" key="2">
    <citation type="submission" date="2024-10" db="EMBL/GenBank/DDBJ databases">
        <authorList>
            <person name="Ryan C."/>
        </authorList>
    </citation>
    <scope>NUCLEOTIDE SEQUENCE [LARGE SCALE GENOMIC DNA]</scope>
</reference>
<dbReference type="EMBL" id="OZ075128">
    <property type="protein sequence ID" value="CAL4955758.1"/>
    <property type="molecule type" value="Genomic_DNA"/>
</dbReference>
<feature type="signal peptide" evidence="1">
    <location>
        <begin position="1"/>
        <end position="29"/>
    </location>
</feature>
<evidence type="ECO:0000313" key="2">
    <source>
        <dbReference type="EMBL" id="CAL4955758.1"/>
    </source>
</evidence>
<evidence type="ECO:0000256" key="1">
    <source>
        <dbReference type="SAM" id="SignalP"/>
    </source>
</evidence>
<gene>
    <name evidence="2" type="ORF">URODEC1_LOCUS41624</name>
</gene>
<name>A0ABC8ZCN4_9POAL</name>
<keyword evidence="1" id="KW-0732">Signal</keyword>
<accession>A0ABC8ZCN4</accession>
<keyword evidence="3" id="KW-1185">Reference proteome</keyword>
<organism evidence="2 3">
    <name type="scientific">Urochloa decumbens</name>
    <dbReference type="NCBI Taxonomy" id="240449"/>
    <lineage>
        <taxon>Eukaryota</taxon>
        <taxon>Viridiplantae</taxon>
        <taxon>Streptophyta</taxon>
        <taxon>Embryophyta</taxon>
        <taxon>Tracheophyta</taxon>
        <taxon>Spermatophyta</taxon>
        <taxon>Magnoliopsida</taxon>
        <taxon>Liliopsida</taxon>
        <taxon>Poales</taxon>
        <taxon>Poaceae</taxon>
        <taxon>PACMAD clade</taxon>
        <taxon>Panicoideae</taxon>
        <taxon>Panicodae</taxon>
        <taxon>Paniceae</taxon>
        <taxon>Melinidinae</taxon>
        <taxon>Urochloa</taxon>
    </lineage>
</organism>
<reference evidence="3" key="1">
    <citation type="submission" date="2024-06" db="EMBL/GenBank/DDBJ databases">
        <authorList>
            <person name="Ryan C."/>
        </authorList>
    </citation>
    <scope>NUCLEOTIDE SEQUENCE [LARGE SCALE GENOMIC DNA]</scope>
</reference>
<evidence type="ECO:0000313" key="3">
    <source>
        <dbReference type="Proteomes" id="UP001497457"/>
    </source>
</evidence>
<feature type="chain" id="PRO_5044760477" description="Bowman-Birk serine protease inhibitors family domain-containing protein" evidence="1">
    <location>
        <begin position="30"/>
        <end position="130"/>
    </location>
</feature>
<dbReference type="Proteomes" id="UP001497457">
    <property type="component" value="Chromosome 18b"/>
</dbReference>